<dbReference type="GO" id="GO:0008270">
    <property type="term" value="F:zinc ion binding"/>
    <property type="evidence" value="ECO:0007669"/>
    <property type="project" value="InterPro"/>
</dbReference>
<dbReference type="AlphaFoldDB" id="A0A438NES8"/>
<evidence type="ECO:0000313" key="8">
    <source>
        <dbReference type="EMBL" id="RVX74237.1"/>
    </source>
</evidence>
<feature type="domain" description="Zn(2)-C6 fungal-type" evidence="7">
    <location>
        <begin position="58"/>
        <end position="89"/>
    </location>
</feature>
<evidence type="ECO:0000256" key="6">
    <source>
        <dbReference type="SAM" id="MobiDB-lite"/>
    </source>
</evidence>
<keyword evidence="1" id="KW-0479">Metal-binding</keyword>
<dbReference type="Pfam" id="PF00172">
    <property type="entry name" value="Zn_clus"/>
    <property type="match status" value="1"/>
</dbReference>
<dbReference type="Proteomes" id="UP000288859">
    <property type="component" value="Unassembled WGS sequence"/>
</dbReference>
<dbReference type="InterPro" id="IPR007219">
    <property type="entry name" value="XnlR_reg_dom"/>
</dbReference>
<dbReference type="PANTHER" id="PTHR47425">
    <property type="entry name" value="FARB-RELATED"/>
    <property type="match status" value="1"/>
</dbReference>
<proteinExistence type="predicted"/>
<evidence type="ECO:0000313" key="9">
    <source>
        <dbReference type="Proteomes" id="UP000288859"/>
    </source>
</evidence>
<evidence type="ECO:0000256" key="3">
    <source>
        <dbReference type="ARBA" id="ARBA00023125"/>
    </source>
</evidence>
<dbReference type="CDD" id="cd12148">
    <property type="entry name" value="fungal_TF_MHR"/>
    <property type="match status" value="1"/>
</dbReference>
<feature type="compositionally biased region" description="Low complexity" evidence="6">
    <location>
        <begin position="694"/>
        <end position="705"/>
    </location>
</feature>
<feature type="region of interest" description="Disordered" evidence="6">
    <location>
        <begin position="199"/>
        <end position="227"/>
    </location>
</feature>
<dbReference type="SUPFAM" id="SSF57701">
    <property type="entry name" value="Zn2/Cys6 DNA-binding domain"/>
    <property type="match status" value="1"/>
</dbReference>
<feature type="compositionally biased region" description="Polar residues" evidence="6">
    <location>
        <begin position="684"/>
        <end position="693"/>
    </location>
</feature>
<keyword evidence="5" id="KW-0539">Nucleus</keyword>
<feature type="region of interest" description="Disordered" evidence="6">
    <location>
        <begin position="684"/>
        <end position="713"/>
    </location>
</feature>
<evidence type="ECO:0000256" key="1">
    <source>
        <dbReference type="ARBA" id="ARBA00022723"/>
    </source>
</evidence>
<dbReference type="SMART" id="SM00066">
    <property type="entry name" value="GAL4"/>
    <property type="match status" value="1"/>
</dbReference>
<keyword evidence="4" id="KW-0804">Transcription</keyword>
<dbReference type="GO" id="GO:0000981">
    <property type="term" value="F:DNA-binding transcription factor activity, RNA polymerase II-specific"/>
    <property type="evidence" value="ECO:0007669"/>
    <property type="project" value="InterPro"/>
</dbReference>
<comment type="caution">
    <text evidence="8">The sequence shown here is derived from an EMBL/GenBank/DDBJ whole genome shotgun (WGS) entry which is preliminary data.</text>
</comment>
<accession>A0A438NES8</accession>
<organism evidence="8 9">
    <name type="scientific">Exophiala mesophila</name>
    <name type="common">Black yeast-like fungus</name>
    <dbReference type="NCBI Taxonomy" id="212818"/>
    <lineage>
        <taxon>Eukaryota</taxon>
        <taxon>Fungi</taxon>
        <taxon>Dikarya</taxon>
        <taxon>Ascomycota</taxon>
        <taxon>Pezizomycotina</taxon>
        <taxon>Eurotiomycetes</taxon>
        <taxon>Chaetothyriomycetidae</taxon>
        <taxon>Chaetothyriales</taxon>
        <taxon>Herpotrichiellaceae</taxon>
        <taxon>Exophiala</taxon>
    </lineage>
</organism>
<reference evidence="8 9" key="1">
    <citation type="submission" date="2017-03" db="EMBL/GenBank/DDBJ databases">
        <title>Genomes of endolithic fungi from Antarctica.</title>
        <authorList>
            <person name="Coleine C."/>
            <person name="Masonjones S."/>
            <person name="Stajich J.E."/>
        </authorList>
    </citation>
    <scope>NUCLEOTIDE SEQUENCE [LARGE SCALE GENOMIC DNA]</scope>
    <source>
        <strain evidence="8 9">CCFEE 6314</strain>
    </source>
</reference>
<dbReference type="EMBL" id="NAJM01000005">
    <property type="protein sequence ID" value="RVX74237.1"/>
    <property type="molecule type" value="Genomic_DNA"/>
</dbReference>
<evidence type="ECO:0000256" key="2">
    <source>
        <dbReference type="ARBA" id="ARBA00023015"/>
    </source>
</evidence>
<dbReference type="CDD" id="cd00067">
    <property type="entry name" value="GAL4"/>
    <property type="match status" value="1"/>
</dbReference>
<dbReference type="InterPro" id="IPR036864">
    <property type="entry name" value="Zn2-C6_fun-type_DNA-bd_sf"/>
</dbReference>
<dbReference type="VEuPathDB" id="FungiDB:PV10_00595"/>
<dbReference type="GO" id="GO:0006351">
    <property type="term" value="P:DNA-templated transcription"/>
    <property type="evidence" value="ECO:0007669"/>
    <property type="project" value="InterPro"/>
</dbReference>
<evidence type="ECO:0000259" key="7">
    <source>
        <dbReference type="PROSITE" id="PS50048"/>
    </source>
</evidence>
<dbReference type="PROSITE" id="PS00463">
    <property type="entry name" value="ZN2_CY6_FUNGAL_1"/>
    <property type="match status" value="1"/>
</dbReference>
<dbReference type="OrthoDB" id="4113440at2759"/>
<feature type="compositionally biased region" description="Low complexity" evidence="6">
    <location>
        <begin position="207"/>
        <end position="224"/>
    </location>
</feature>
<dbReference type="PANTHER" id="PTHR47425:SF3">
    <property type="entry name" value="ZN(II)2CYS6 TRANSCRIPTION FACTOR (EUROFUNG)"/>
    <property type="match status" value="1"/>
</dbReference>
<evidence type="ECO:0000256" key="4">
    <source>
        <dbReference type="ARBA" id="ARBA00023163"/>
    </source>
</evidence>
<dbReference type="Pfam" id="PF04082">
    <property type="entry name" value="Fungal_trans"/>
    <property type="match status" value="1"/>
</dbReference>
<keyword evidence="3" id="KW-0238">DNA-binding</keyword>
<dbReference type="PROSITE" id="PS50048">
    <property type="entry name" value="ZN2_CY6_FUNGAL_2"/>
    <property type="match status" value="1"/>
</dbReference>
<feature type="compositionally biased region" description="Polar residues" evidence="6">
    <location>
        <begin position="39"/>
        <end position="48"/>
    </location>
</feature>
<keyword evidence="2" id="KW-0805">Transcription regulation</keyword>
<sequence length="782" mass="87391">MQSSFNIPGLRQENDKMSEQQPTEPASNMEPPATLIAPLSTQRPINRSSVRKQRASVACNQCRFRKVKCTVLRDNTCYNCVLEQVECILPQPRARGKPKAQRPTATVQPKGLMAHSPVVSSPSARPRLVFETANTQEDPWFPPDAHRNNDMSRSPCAIQPRLLRDPSGVDSSLKLNDVHETVAPDHNFDWYGAATQSLTSPVSPNDSAASLSATALPTTNAPSSRDSDLLPFVQPIASDLAVDDLLFLRRKGALTLPDTELRNDLLRNYMELVHHCLPVVDLDAFQASLKDPVRHGRISLLLLQAIMFSATALADVKLVRRAGFLTRDAMRRAYYQKAKLLYDFNCERDRIAIVQTLVLLTTWWVAPTEQKDGYYWCSVALTVAKSIGLHREVHSEGCNRAPRVRSNDFTMAPLTLDDMQGSDNGSLARQHHPDQAQVKLASIWIASTKLCRILSTIVDLFYAENPIGHIGVLYPKQDNNRAAALSRNFPIDDFQKLDMCEQELQRWRDQVPDELLHQSPVPVISSSTEEAVIIHRAFLAMMYRVAQFCLHRPRALADRMGLGAGHDQMKASQRSMRTAAENLNKIIMDLYRLDLMRRLPGTGISCILTVSWSHVFDLQSPSDEIRREGARRFEECKLALRELVDSNVAAEWAIAFLTFAASHVTRLFKRQRVLSAPADTTLASSTSNSIQQATTPTTSNPTGHTVQENDSSTRDWTNINAIEMYASQGSSVGLSNYEESALGTVLNLPEDEFFNLDFSNLTDMWVGMPTAEWDLSTNSPNL</sequence>
<dbReference type="GO" id="GO:0003677">
    <property type="term" value="F:DNA binding"/>
    <property type="evidence" value="ECO:0007669"/>
    <property type="project" value="UniProtKB-KW"/>
</dbReference>
<name>A0A438NES8_EXOME</name>
<evidence type="ECO:0000256" key="5">
    <source>
        <dbReference type="ARBA" id="ARBA00023242"/>
    </source>
</evidence>
<dbReference type="InterPro" id="IPR001138">
    <property type="entry name" value="Zn2Cys6_DnaBD"/>
</dbReference>
<gene>
    <name evidence="8" type="ORF">B0A52_02069</name>
</gene>
<feature type="region of interest" description="Disordered" evidence="6">
    <location>
        <begin position="1"/>
        <end position="52"/>
    </location>
</feature>
<protein>
    <recommendedName>
        <fullName evidence="7">Zn(2)-C6 fungal-type domain-containing protein</fullName>
    </recommendedName>
</protein>
<dbReference type="Gene3D" id="4.10.240.10">
    <property type="entry name" value="Zn(2)-C6 fungal-type DNA-binding domain"/>
    <property type="match status" value="1"/>
</dbReference>
<dbReference type="InterPro" id="IPR052761">
    <property type="entry name" value="Fungal_Detox/Toxin_TFs"/>
</dbReference>